<evidence type="ECO:0000256" key="1">
    <source>
        <dbReference type="SAM" id="MobiDB-lite"/>
    </source>
</evidence>
<reference evidence="2 3" key="1">
    <citation type="journal article" date="2014" name="Agronomy (Basel)">
        <title>A Draft Genome Sequence for Ensete ventricosum, the Drought-Tolerant Tree Against Hunger.</title>
        <authorList>
            <person name="Harrison J."/>
            <person name="Moore K.A."/>
            <person name="Paszkiewicz K."/>
            <person name="Jones T."/>
            <person name="Grant M."/>
            <person name="Ambacheew D."/>
            <person name="Muzemil S."/>
            <person name="Studholme D.J."/>
        </authorList>
    </citation>
    <scope>NUCLEOTIDE SEQUENCE [LARGE SCALE GENOMIC DNA]</scope>
</reference>
<gene>
    <name evidence="2" type="ORF">B296_00027481</name>
</gene>
<feature type="region of interest" description="Disordered" evidence="1">
    <location>
        <begin position="134"/>
        <end position="189"/>
    </location>
</feature>
<sequence length="189" mass="20860">MLRPGVTQEWVDEGELPRERTKNRRWRRPYDVLAEATRGEVVVRVRESVCNEDVTRRRHSAADRGGIVCGNAMQAIMSREGQDHANRRLFRVCASKLASDESLGVISIWGLCTTEGEVRLQVLVKLLGRHSGVEAGGRKGRGSDDESSGAQLPKNKASVRKEVGSEERHNAAEADLLIAKEGMKMQGNG</sequence>
<organism evidence="2 3">
    <name type="scientific">Ensete ventricosum</name>
    <name type="common">Abyssinian banana</name>
    <name type="synonym">Musa ensete</name>
    <dbReference type="NCBI Taxonomy" id="4639"/>
    <lineage>
        <taxon>Eukaryota</taxon>
        <taxon>Viridiplantae</taxon>
        <taxon>Streptophyta</taxon>
        <taxon>Embryophyta</taxon>
        <taxon>Tracheophyta</taxon>
        <taxon>Spermatophyta</taxon>
        <taxon>Magnoliopsida</taxon>
        <taxon>Liliopsida</taxon>
        <taxon>Zingiberales</taxon>
        <taxon>Musaceae</taxon>
        <taxon>Ensete</taxon>
    </lineage>
</organism>
<accession>A0A426YL30</accession>
<proteinExistence type="predicted"/>
<dbReference type="EMBL" id="AMZH03011700">
    <property type="protein sequence ID" value="RRT52370.1"/>
    <property type="molecule type" value="Genomic_DNA"/>
</dbReference>
<feature type="compositionally biased region" description="Basic and acidic residues" evidence="1">
    <location>
        <begin position="159"/>
        <end position="172"/>
    </location>
</feature>
<dbReference type="AlphaFoldDB" id="A0A426YL30"/>
<comment type="caution">
    <text evidence="2">The sequence shown here is derived from an EMBL/GenBank/DDBJ whole genome shotgun (WGS) entry which is preliminary data.</text>
</comment>
<protein>
    <submittedName>
        <fullName evidence="2">Uncharacterized protein</fullName>
    </submittedName>
</protein>
<evidence type="ECO:0000313" key="2">
    <source>
        <dbReference type="EMBL" id="RRT52370.1"/>
    </source>
</evidence>
<name>A0A426YL30_ENSVE</name>
<evidence type="ECO:0000313" key="3">
    <source>
        <dbReference type="Proteomes" id="UP000287651"/>
    </source>
</evidence>
<dbReference type="Proteomes" id="UP000287651">
    <property type="component" value="Unassembled WGS sequence"/>
</dbReference>